<evidence type="ECO:0000313" key="3">
    <source>
        <dbReference type="EMBL" id="KYK54708.1"/>
    </source>
</evidence>
<dbReference type="EMBL" id="LAYC01000003">
    <property type="protein sequence ID" value="KYK54708.1"/>
    <property type="molecule type" value="Genomic_DNA"/>
</dbReference>
<organism evidence="3 4">
    <name type="scientific">Drechmeria coniospora</name>
    <name type="common">Nematophagous fungus</name>
    <name type="synonym">Meria coniospora</name>
    <dbReference type="NCBI Taxonomy" id="98403"/>
    <lineage>
        <taxon>Eukaryota</taxon>
        <taxon>Fungi</taxon>
        <taxon>Dikarya</taxon>
        <taxon>Ascomycota</taxon>
        <taxon>Pezizomycotina</taxon>
        <taxon>Sordariomycetes</taxon>
        <taxon>Hypocreomycetidae</taxon>
        <taxon>Hypocreales</taxon>
        <taxon>Ophiocordycipitaceae</taxon>
        <taxon>Drechmeria</taxon>
    </lineage>
</organism>
<dbReference type="STRING" id="98403.A0A151GC69"/>
<dbReference type="Pfam" id="PF00646">
    <property type="entry name" value="F-box"/>
    <property type="match status" value="1"/>
</dbReference>
<dbReference type="RefSeq" id="XP_040654060.1">
    <property type="nucleotide sequence ID" value="XM_040803956.1"/>
</dbReference>
<name>A0A151GC69_DRECN</name>
<feature type="region of interest" description="Disordered" evidence="1">
    <location>
        <begin position="1"/>
        <end position="20"/>
    </location>
</feature>
<dbReference type="PROSITE" id="PS50181">
    <property type="entry name" value="FBOX"/>
    <property type="match status" value="1"/>
</dbReference>
<dbReference type="InterPro" id="IPR036047">
    <property type="entry name" value="F-box-like_dom_sf"/>
</dbReference>
<gene>
    <name evidence="3" type="ORF">DCS_06668</name>
</gene>
<reference evidence="3 4" key="1">
    <citation type="journal article" date="2016" name="Sci. Rep.">
        <title>Insights into Adaptations to a Near-Obligate Nematode Endoparasitic Lifestyle from the Finished Genome of Drechmeria coniospora.</title>
        <authorList>
            <person name="Zhang L."/>
            <person name="Zhou Z."/>
            <person name="Guo Q."/>
            <person name="Fokkens L."/>
            <person name="Miskei M."/>
            <person name="Pocsi I."/>
            <person name="Zhang W."/>
            <person name="Chen M."/>
            <person name="Wang L."/>
            <person name="Sun Y."/>
            <person name="Donzelli B.G."/>
            <person name="Gibson D.M."/>
            <person name="Nelson D.R."/>
            <person name="Luo J.G."/>
            <person name="Rep M."/>
            <person name="Liu H."/>
            <person name="Yang S."/>
            <person name="Wang J."/>
            <person name="Krasnoff S.B."/>
            <person name="Xu Y."/>
            <person name="Molnar I."/>
            <person name="Lin M."/>
        </authorList>
    </citation>
    <scope>NUCLEOTIDE SEQUENCE [LARGE SCALE GENOMIC DNA]</scope>
    <source>
        <strain evidence="3 4">ARSEF 6962</strain>
    </source>
</reference>
<protein>
    <recommendedName>
        <fullName evidence="2">F-box domain-containing protein</fullName>
    </recommendedName>
</protein>
<evidence type="ECO:0000313" key="4">
    <source>
        <dbReference type="Proteomes" id="UP000076580"/>
    </source>
</evidence>
<dbReference type="InterPro" id="IPR001810">
    <property type="entry name" value="F-box_dom"/>
</dbReference>
<comment type="caution">
    <text evidence="3">The sequence shown here is derived from an EMBL/GenBank/DDBJ whole genome shotgun (WGS) entry which is preliminary data.</text>
</comment>
<dbReference type="AlphaFoldDB" id="A0A151GC69"/>
<dbReference type="GeneID" id="63719311"/>
<evidence type="ECO:0000259" key="2">
    <source>
        <dbReference type="PROSITE" id="PS50181"/>
    </source>
</evidence>
<dbReference type="Proteomes" id="UP000076580">
    <property type="component" value="Chromosome 03"/>
</dbReference>
<dbReference type="InParanoid" id="A0A151GC69"/>
<accession>A0A151GC69</accession>
<feature type="domain" description="F-box" evidence="2">
    <location>
        <begin position="42"/>
        <end position="91"/>
    </location>
</feature>
<dbReference type="SUPFAM" id="SSF81383">
    <property type="entry name" value="F-box domain"/>
    <property type="match status" value="1"/>
</dbReference>
<keyword evidence="4" id="KW-1185">Reference proteome</keyword>
<evidence type="ECO:0000256" key="1">
    <source>
        <dbReference type="SAM" id="MobiDB-lite"/>
    </source>
</evidence>
<proteinExistence type="predicted"/>
<sequence length="376" mass="42701">MERRRVPWRADSPCTSSSRPRIAAMPGAARADCWATQEPDNARIIGTLPLELFRNIVARLSTVDLGALRLTCRAMERQLFGDFVGEFFVKKQFMIARISLAALRDISRSRLGPHLRRLHIGMEHFPPGRYRPISDEKETRYWALYAESFALWAAGGYERMLVEAFRHLPNLEDVVLRSFNSPTRFRDDSAWRSYGSTTIFRQTGVRLRQPTIHTCQSSLSVQYCNQVTALVLRALGTAGSKPKGFQVLARPERRLREYDFIIPRCPEASTLPVLDSLERLHLSLDFLWSSGADFGVSWNREYLTSRSTASFVRILLRHCLNLRDLRISEAFATFDADFSAGRFLQWLGAGTDEEPPAPALPGLQDLSLDFMNVQAG</sequence>